<proteinExistence type="predicted"/>
<gene>
    <name evidence="2" type="ORF">O0I10_009214</name>
</gene>
<dbReference type="PANTHER" id="PTHR43162">
    <property type="match status" value="1"/>
</dbReference>
<dbReference type="Gene3D" id="3.40.50.720">
    <property type="entry name" value="NAD(P)-binding Rossmann-like Domain"/>
    <property type="match status" value="1"/>
</dbReference>
<accession>A0AAD7UWY7</accession>
<name>A0AAD7UWY7_9FUNG</name>
<comment type="caution">
    <text evidence="2">The sequence shown here is derived from an EMBL/GenBank/DDBJ whole genome shotgun (WGS) entry which is preliminary data.</text>
</comment>
<dbReference type="InterPro" id="IPR036291">
    <property type="entry name" value="NAD(P)-bd_dom_sf"/>
</dbReference>
<evidence type="ECO:0000313" key="3">
    <source>
        <dbReference type="Proteomes" id="UP001234581"/>
    </source>
</evidence>
<organism evidence="2 3">
    <name type="scientific">Lichtheimia ornata</name>
    <dbReference type="NCBI Taxonomy" id="688661"/>
    <lineage>
        <taxon>Eukaryota</taxon>
        <taxon>Fungi</taxon>
        <taxon>Fungi incertae sedis</taxon>
        <taxon>Mucoromycota</taxon>
        <taxon>Mucoromycotina</taxon>
        <taxon>Mucoromycetes</taxon>
        <taxon>Mucorales</taxon>
        <taxon>Lichtheimiaceae</taxon>
        <taxon>Lichtheimia</taxon>
    </lineage>
</organism>
<dbReference type="InterPro" id="IPR016040">
    <property type="entry name" value="NAD(P)-bd_dom"/>
</dbReference>
<dbReference type="RefSeq" id="XP_058340092.1">
    <property type="nucleotide sequence ID" value="XM_058489211.1"/>
</dbReference>
<sequence length="338" mass="38904">MILITSADQYVGHCIASHLASRRCLRPRLRLACRDKNLCLGFLNKDIDVRQIDYYHPHDLSKAFRGVDHVILAVGNEHDRVAIAENVCKVADRSGVKSIVCVSQVGATATEYPHLQHFASIEDYVVNTRNCDWVILRPDWLYQQFHMWSRSIETDRKMTLPLVNKDEICPLDVTDLCSAIENLLLVPSKKQIRCMLQDAHVGQVYTLTGPEPVNGQQLVDCLSRGTGYTKFIYQPVRSMDTAYYLQGLIKDIWFDARVKQEHQRMYNDPLDDSDDYSTRVFNAPSDIQIQTWIEYFDWVHATGGSVCVPHMKMLLKHQSGTTIQDFFNKHRNSFKPRV</sequence>
<dbReference type="GeneID" id="83216621"/>
<dbReference type="SUPFAM" id="SSF51735">
    <property type="entry name" value="NAD(P)-binding Rossmann-fold domains"/>
    <property type="match status" value="1"/>
</dbReference>
<dbReference type="InterPro" id="IPR051604">
    <property type="entry name" value="Ergot_Alk_Oxidoreductase"/>
</dbReference>
<evidence type="ECO:0000259" key="1">
    <source>
        <dbReference type="Pfam" id="PF13460"/>
    </source>
</evidence>
<dbReference type="Proteomes" id="UP001234581">
    <property type="component" value="Unassembled WGS sequence"/>
</dbReference>
<feature type="domain" description="NAD(P)-binding" evidence="1">
    <location>
        <begin position="11"/>
        <end position="144"/>
    </location>
</feature>
<keyword evidence="3" id="KW-1185">Reference proteome</keyword>
<protein>
    <recommendedName>
        <fullName evidence="1">NAD(P)-binding domain-containing protein</fullName>
    </recommendedName>
</protein>
<evidence type="ECO:0000313" key="2">
    <source>
        <dbReference type="EMBL" id="KAJ8655179.1"/>
    </source>
</evidence>
<dbReference type="EMBL" id="JARTCD010000052">
    <property type="protein sequence ID" value="KAJ8655179.1"/>
    <property type="molecule type" value="Genomic_DNA"/>
</dbReference>
<dbReference type="Pfam" id="PF13460">
    <property type="entry name" value="NAD_binding_10"/>
    <property type="match status" value="1"/>
</dbReference>
<dbReference type="PANTHER" id="PTHR43162:SF1">
    <property type="entry name" value="PRESTALK A DIFFERENTIATION PROTEIN A"/>
    <property type="match status" value="1"/>
</dbReference>
<dbReference type="AlphaFoldDB" id="A0AAD7UWY7"/>
<reference evidence="2 3" key="1">
    <citation type="submission" date="2023-03" db="EMBL/GenBank/DDBJ databases">
        <title>Genome sequence of Lichtheimia ornata CBS 291.66.</title>
        <authorList>
            <person name="Mohabir J.T."/>
            <person name="Shea T.P."/>
            <person name="Kurbessoian T."/>
            <person name="Berby B."/>
            <person name="Fontaine J."/>
            <person name="Livny J."/>
            <person name="Gnirke A."/>
            <person name="Stajich J.E."/>
            <person name="Cuomo C.A."/>
        </authorList>
    </citation>
    <scope>NUCLEOTIDE SEQUENCE [LARGE SCALE GENOMIC DNA]</scope>
    <source>
        <strain evidence="2">CBS 291.66</strain>
    </source>
</reference>